<evidence type="ECO:0000256" key="5">
    <source>
        <dbReference type="ARBA" id="ARBA00023288"/>
    </source>
</evidence>
<keyword evidence="4 6" id="KW-0998">Cell outer membrane</keyword>
<keyword evidence="5 6" id="KW-0449">Lipoprotein</keyword>
<keyword evidence="2 6" id="KW-0472">Membrane</keyword>
<accession>A0ABN1LDJ7</accession>
<protein>
    <recommendedName>
        <fullName evidence="6">Outer membrane protein assembly factor BamC</fullName>
    </recommendedName>
</protein>
<evidence type="ECO:0000313" key="7">
    <source>
        <dbReference type="EMBL" id="GAA0852444.1"/>
    </source>
</evidence>
<comment type="function">
    <text evidence="6">Part of the outer membrane protein assembly complex, which is involved in assembly and insertion of beta-barrel proteins into the outer membrane.</text>
</comment>
<evidence type="ECO:0000256" key="4">
    <source>
        <dbReference type="ARBA" id="ARBA00023237"/>
    </source>
</evidence>
<dbReference type="HAMAP" id="MF_00924">
    <property type="entry name" value="OM_assembly_BamC"/>
    <property type="match status" value="1"/>
</dbReference>
<comment type="caution">
    <text evidence="7">The sequence shown here is derived from an EMBL/GenBank/DDBJ whole genome shotgun (WGS) entry which is preliminary data.</text>
</comment>
<dbReference type="Proteomes" id="UP001500359">
    <property type="component" value="Unassembled WGS sequence"/>
</dbReference>
<keyword evidence="8" id="KW-1185">Reference proteome</keyword>
<sequence>MMSKGKLEEMSMIRKAVLVLSLSLIWVSGCTTTEERQRANGNYEYVEKEQQEPFKVPEGVDKPEVKSDYEIPEIGSNAPRDLVGPKVTVISPSLVLPLVTGSHVEEGLKEATVWFDQIDDSQPLDTTIWNSLLSFLEERDIGVVSFDKEQQKLITDWMIIEENEGESWFTWTKTERSVGKRFEFSLQLKPHGRTAKLTTTLRDYLETVGEKVIADINPELARRNEVEILNQVISHYEKQVRMTDIQRIRQIRSGYAMEMGTNSKGEPAYIVDGEYDVVWPRLLLVLRKLGFNVKDLDKSNGLLFVNYGGQESSWWKGWFSKDDTQLKLDKTDYRIQTKKLGSKTVVTLLNNESVALDLNKVTEIYPEFAKVMASDNLDI</sequence>
<dbReference type="Gene3D" id="3.30.310.170">
    <property type="entry name" value="Outer membrane protein assembly factor BamC"/>
    <property type="match status" value="1"/>
</dbReference>
<evidence type="ECO:0000256" key="1">
    <source>
        <dbReference type="ARBA" id="ARBA00022729"/>
    </source>
</evidence>
<dbReference type="InterPro" id="IPR014524">
    <property type="entry name" value="BamC"/>
</dbReference>
<dbReference type="InterPro" id="IPR042268">
    <property type="entry name" value="BamC_C"/>
</dbReference>
<organism evidence="7 8">
    <name type="scientific">Aliiglaciecola litoralis</name>
    <dbReference type="NCBI Taxonomy" id="582857"/>
    <lineage>
        <taxon>Bacteria</taxon>
        <taxon>Pseudomonadati</taxon>
        <taxon>Pseudomonadota</taxon>
        <taxon>Gammaproteobacteria</taxon>
        <taxon>Alteromonadales</taxon>
        <taxon>Alteromonadaceae</taxon>
        <taxon>Aliiglaciecola</taxon>
    </lineage>
</organism>
<evidence type="ECO:0000313" key="8">
    <source>
        <dbReference type="Proteomes" id="UP001500359"/>
    </source>
</evidence>
<comment type="similarity">
    <text evidence="6">Belongs to the BamC family.</text>
</comment>
<name>A0ABN1LDJ7_9ALTE</name>
<dbReference type="InterPro" id="IPR010653">
    <property type="entry name" value="NlpB/DapX"/>
</dbReference>
<gene>
    <name evidence="6 7" type="primary">bamC</name>
    <name evidence="7" type="ORF">GCM10009114_02380</name>
</gene>
<proteinExistence type="inferred from homology"/>
<comment type="subcellular location">
    <subcellularLocation>
        <location evidence="6">Cell outer membrane</location>
        <topology evidence="6">Lipid-anchor</topology>
    </subcellularLocation>
</comment>
<dbReference type="Pfam" id="PF06804">
    <property type="entry name" value="Lipoprotein_18"/>
    <property type="match status" value="1"/>
</dbReference>
<comment type="subunit">
    <text evidence="6">Part of the Bam complex.</text>
</comment>
<evidence type="ECO:0000256" key="3">
    <source>
        <dbReference type="ARBA" id="ARBA00023139"/>
    </source>
</evidence>
<evidence type="ECO:0000256" key="2">
    <source>
        <dbReference type="ARBA" id="ARBA00023136"/>
    </source>
</evidence>
<keyword evidence="3 6" id="KW-0564">Palmitate</keyword>
<dbReference type="EMBL" id="BAAAFD010000001">
    <property type="protein sequence ID" value="GAA0852444.1"/>
    <property type="molecule type" value="Genomic_DNA"/>
</dbReference>
<dbReference type="PROSITE" id="PS51257">
    <property type="entry name" value="PROKAR_LIPOPROTEIN"/>
    <property type="match status" value="1"/>
</dbReference>
<reference evidence="7 8" key="1">
    <citation type="journal article" date="2019" name="Int. J. Syst. Evol. Microbiol.">
        <title>The Global Catalogue of Microorganisms (GCM) 10K type strain sequencing project: providing services to taxonomists for standard genome sequencing and annotation.</title>
        <authorList>
            <consortium name="The Broad Institute Genomics Platform"/>
            <consortium name="The Broad Institute Genome Sequencing Center for Infectious Disease"/>
            <person name="Wu L."/>
            <person name="Ma J."/>
        </authorList>
    </citation>
    <scope>NUCLEOTIDE SEQUENCE [LARGE SCALE GENOMIC DNA]</scope>
    <source>
        <strain evidence="7 8">JCM 15896</strain>
    </source>
</reference>
<evidence type="ECO:0000256" key="6">
    <source>
        <dbReference type="HAMAP-Rule" id="MF_00924"/>
    </source>
</evidence>
<keyword evidence="1 6" id="KW-0732">Signal</keyword>
<dbReference type="Gene3D" id="3.30.530.50">
    <property type="match status" value="1"/>
</dbReference>